<dbReference type="InterPro" id="IPR051276">
    <property type="entry name" value="Saccharopine_DH-like_oxidrdct"/>
</dbReference>
<dbReference type="AlphaFoldDB" id="A0A7L0NR82"/>
<comment type="similarity">
    <text evidence="1">Belongs to the saccharopine dehydrogenase family.</text>
</comment>
<dbReference type="GO" id="GO:0005811">
    <property type="term" value="C:lipid droplet"/>
    <property type="evidence" value="ECO:0007669"/>
    <property type="project" value="TreeGrafter"/>
</dbReference>
<feature type="domain" description="Saccharopine dehydrogenase NADP binding" evidence="3">
    <location>
        <begin position="17"/>
        <end position="159"/>
    </location>
</feature>
<name>A0A7L0NR82_9PASS</name>
<proteinExistence type="inferred from homology"/>
<reference evidence="4 5" key="1">
    <citation type="submission" date="2019-09" db="EMBL/GenBank/DDBJ databases">
        <title>Bird 10,000 Genomes (B10K) Project - Family phase.</title>
        <authorList>
            <person name="Zhang G."/>
        </authorList>
    </citation>
    <scope>NUCLEOTIDE SEQUENCE [LARGE SCALE GENOMIC DNA]</scope>
    <source>
        <strain evidence="4">B10K-DU-001-43</strain>
        <tissue evidence="4">Muscle</tissue>
    </source>
</reference>
<evidence type="ECO:0000259" key="3">
    <source>
        <dbReference type="Pfam" id="PF03435"/>
    </source>
</evidence>
<feature type="non-terminal residue" evidence="4">
    <location>
        <position position="439"/>
    </location>
</feature>
<evidence type="ECO:0000256" key="1">
    <source>
        <dbReference type="ARBA" id="ARBA00038048"/>
    </source>
</evidence>
<evidence type="ECO:0000313" key="5">
    <source>
        <dbReference type="Proteomes" id="UP000520463"/>
    </source>
</evidence>
<dbReference type="Pfam" id="PF03435">
    <property type="entry name" value="Sacchrp_dh_NADP"/>
    <property type="match status" value="1"/>
</dbReference>
<organism evidence="4 5">
    <name type="scientific">Formicarius rufipectus</name>
    <dbReference type="NCBI Taxonomy" id="1118560"/>
    <lineage>
        <taxon>Eukaryota</taxon>
        <taxon>Metazoa</taxon>
        <taxon>Chordata</taxon>
        <taxon>Craniata</taxon>
        <taxon>Vertebrata</taxon>
        <taxon>Euteleostomi</taxon>
        <taxon>Archelosauria</taxon>
        <taxon>Archosauria</taxon>
        <taxon>Dinosauria</taxon>
        <taxon>Saurischia</taxon>
        <taxon>Theropoda</taxon>
        <taxon>Coelurosauria</taxon>
        <taxon>Aves</taxon>
        <taxon>Neognathae</taxon>
        <taxon>Neoaves</taxon>
        <taxon>Telluraves</taxon>
        <taxon>Australaves</taxon>
        <taxon>Passeriformes</taxon>
        <taxon>Formicariidae</taxon>
        <taxon>Formicarius</taxon>
    </lineage>
</organism>
<dbReference type="GO" id="GO:0009247">
    <property type="term" value="P:glycolipid biosynthetic process"/>
    <property type="evidence" value="ECO:0007669"/>
    <property type="project" value="TreeGrafter"/>
</dbReference>
<evidence type="ECO:0000313" key="4">
    <source>
        <dbReference type="EMBL" id="NXK96044.1"/>
    </source>
</evidence>
<accession>A0A7L0NR82</accession>
<dbReference type="Gene3D" id="3.40.50.720">
    <property type="entry name" value="NAD(P)-binding Rossmann-like Domain"/>
    <property type="match status" value="1"/>
</dbReference>
<dbReference type="EMBL" id="VXAU01005059">
    <property type="protein sequence ID" value="NXK96044.1"/>
    <property type="molecule type" value="Genomic_DNA"/>
</dbReference>
<sequence>MAAGSGTKAAERPYDMVVFGASGFTGQFVVEEVARAAAAAGEGQLCGGPLRWAVAGRSREKLRAVLERAAERLGKAALGAEVDVLLCDVGDAGSLAAMARKTRVVLNCVGPYRFFGEPVVEACVENGASCIDISGEPQFLEGMYLKYNEKAAEKGVYVVGSCGFDSIPADMGVLYTRDKLKGTLTAVESFLSVKSGPEGVCVHDGTWKSAVYGLADEDNLRKLRKKIGHAPVPVVGAKLKKRGFLFYNREFKEYSIPFMGSDASVVKRTQRYLHSELQETPVQYGAYVNIGGLGSAIKLMFAGMLFLLLVKFNFGRKLLTKYPEFFSAGRFTKEGPTQKQMDGTSFTMTFFGEGYSEGQDPRNGKPNVKICTEVKGPEPGYIATPIAMVQAAVSLLEDAASLPKRGGVYSPGAAFSKTKLIDRLNRRGVEFSVISKPEV</sequence>
<dbReference type="InterPro" id="IPR005097">
    <property type="entry name" value="Sacchrp_dh_NADP-bd"/>
</dbReference>
<dbReference type="OrthoDB" id="10268090at2759"/>
<keyword evidence="5" id="KW-1185">Reference proteome</keyword>
<comment type="caution">
    <text evidence="4">The sequence shown here is derived from an EMBL/GenBank/DDBJ whole genome shotgun (WGS) entry which is preliminary data.</text>
</comment>
<gene>
    <name evidence="4" type="primary">Sccpdh</name>
    <name evidence="4" type="ORF">FORRUF_R02327</name>
</gene>
<protein>
    <recommendedName>
        <fullName evidence="2">Saccharopine dehydrogenase-like oxidoreductase</fullName>
    </recommendedName>
</protein>
<evidence type="ECO:0000256" key="2">
    <source>
        <dbReference type="ARBA" id="ARBA00039852"/>
    </source>
</evidence>
<dbReference type="SUPFAM" id="SSF51735">
    <property type="entry name" value="NAD(P)-binding Rossmann-fold domains"/>
    <property type="match status" value="1"/>
</dbReference>
<dbReference type="PANTHER" id="PTHR12286">
    <property type="entry name" value="SACCHAROPINE DEHYDROGENASE-LIKE OXIDOREDUCTASE"/>
    <property type="match status" value="1"/>
</dbReference>
<dbReference type="GO" id="GO:0005886">
    <property type="term" value="C:plasma membrane"/>
    <property type="evidence" value="ECO:0007669"/>
    <property type="project" value="TreeGrafter"/>
</dbReference>
<feature type="non-terminal residue" evidence="4">
    <location>
        <position position="1"/>
    </location>
</feature>
<dbReference type="Proteomes" id="UP000520463">
    <property type="component" value="Unassembled WGS sequence"/>
</dbReference>
<dbReference type="GO" id="GO:0005739">
    <property type="term" value="C:mitochondrion"/>
    <property type="evidence" value="ECO:0007669"/>
    <property type="project" value="TreeGrafter"/>
</dbReference>
<dbReference type="InterPro" id="IPR036291">
    <property type="entry name" value="NAD(P)-bd_dom_sf"/>
</dbReference>
<dbReference type="PANTHER" id="PTHR12286:SF5">
    <property type="entry name" value="SACCHAROPINE DEHYDROGENASE-LIKE OXIDOREDUCTASE"/>
    <property type="match status" value="1"/>
</dbReference>
<dbReference type="FunFam" id="3.40.50.720:FF:000178">
    <property type="entry name" value="Saccharopine dehydrogenase-like oxidoreductase"/>
    <property type="match status" value="1"/>
</dbReference>